<dbReference type="PROSITE" id="PS00921">
    <property type="entry name" value="NITRIL_CHT_2"/>
    <property type="match status" value="1"/>
</dbReference>
<dbReference type="PANTHER" id="PTHR46044">
    <property type="entry name" value="NITRILASE"/>
    <property type="match status" value="1"/>
</dbReference>
<reference evidence="3 4" key="1">
    <citation type="submission" date="2018-10" db="EMBL/GenBank/DDBJ databases">
        <title>Phylogenomics of Brevibacillus.</title>
        <authorList>
            <person name="Dunlap C."/>
        </authorList>
    </citation>
    <scope>NUCLEOTIDE SEQUENCE [LARGE SCALE GENOMIC DNA]</scope>
    <source>
        <strain evidence="3 4">JCM 15085</strain>
    </source>
</reference>
<dbReference type="GO" id="GO:0000257">
    <property type="term" value="F:nitrilase activity"/>
    <property type="evidence" value="ECO:0007669"/>
    <property type="project" value="UniProtKB-ARBA"/>
</dbReference>
<gene>
    <name evidence="3" type="ORF">EDM58_24295</name>
</gene>
<dbReference type="Proteomes" id="UP000281915">
    <property type="component" value="Unassembled WGS sequence"/>
</dbReference>
<dbReference type="InterPro" id="IPR003010">
    <property type="entry name" value="C-N_Hydrolase"/>
</dbReference>
<sequence length="315" mass="34888">MKNNKSFTVAVIQAGSILMDKEATVAKAIQLIREAAKKQAKIMLFPEAFISAYPRGMSFGAKVGSRSLEGRKDFARYSDSAITIPGPETEAIGKAVKEAGAYVVIGVIEKDSAYSGGTLYCTALFFGPDGQILGKHRKLKPTGSERLIWGEGDGSTLPVFDTPYGRIGALICWENYMPLARAAMYAKGVQIYLAPTADARDTWFASMRHIALEGRCFVLSCNQYSTKDMYPEDILERAELQEMDHELTRGGSCIVDPLGEFIVAPVMGKEEILYAELNLDRITESQFDFDVVGHYARPDVFQLHVNEEKQEHTKF</sequence>
<feature type="domain" description="CN hydrolase" evidence="2">
    <location>
        <begin position="7"/>
        <end position="279"/>
    </location>
</feature>
<dbReference type="PROSITE" id="PS50263">
    <property type="entry name" value="CN_HYDROLASE"/>
    <property type="match status" value="1"/>
</dbReference>
<dbReference type="InterPro" id="IPR036526">
    <property type="entry name" value="C-N_Hydrolase_sf"/>
</dbReference>
<dbReference type="CDD" id="cd07564">
    <property type="entry name" value="nitrilases_CHs"/>
    <property type="match status" value="1"/>
</dbReference>
<dbReference type="PANTHER" id="PTHR46044:SF1">
    <property type="entry name" value="CN HYDROLASE DOMAIN-CONTAINING PROTEIN"/>
    <property type="match status" value="1"/>
</dbReference>
<evidence type="ECO:0000313" key="4">
    <source>
        <dbReference type="Proteomes" id="UP000281915"/>
    </source>
</evidence>
<dbReference type="Pfam" id="PF00795">
    <property type="entry name" value="CN_hydrolase"/>
    <property type="match status" value="1"/>
</dbReference>
<evidence type="ECO:0000313" key="3">
    <source>
        <dbReference type="EMBL" id="RNB69059.1"/>
    </source>
</evidence>
<comment type="similarity">
    <text evidence="1">Belongs to the carbon-nitrogen hydrolase superfamily. Nitrilase family.</text>
</comment>
<evidence type="ECO:0000259" key="2">
    <source>
        <dbReference type="PROSITE" id="PS50263"/>
    </source>
</evidence>
<dbReference type="InterPro" id="IPR044149">
    <property type="entry name" value="Nitrilases_CHs"/>
</dbReference>
<comment type="caution">
    <text evidence="3">The sequence shown here is derived from an EMBL/GenBank/DDBJ whole genome shotgun (WGS) entry which is preliminary data.</text>
</comment>
<dbReference type="Gene3D" id="3.60.110.10">
    <property type="entry name" value="Carbon-nitrogen hydrolase"/>
    <property type="match status" value="1"/>
</dbReference>
<dbReference type="EMBL" id="RHHT01000077">
    <property type="protein sequence ID" value="RNB69059.1"/>
    <property type="molecule type" value="Genomic_DNA"/>
</dbReference>
<dbReference type="InterPro" id="IPR000132">
    <property type="entry name" value="Nitrilase/CN_hydratase_CS"/>
</dbReference>
<dbReference type="AlphaFoldDB" id="A0A3M8C0B3"/>
<evidence type="ECO:0000256" key="1">
    <source>
        <dbReference type="ARBA" id="ARBA00008129"/>
    </source>
</evidence>
<proteinExistence type="inferred from homology"/>
<keyword evidence="3" id="KW-0378">Hydrolase</keyword>
<organism evidence="3 4">
    <name type="scientific">Brevibacillus panacihumi</name>
    <dbReference type="NCBI Taxonomy" id="497735"/>
    <lineage>
        <taxon>Bacteria</taxon>
        <taxon>Bacillati</taxon>
        <taxon>Bacillota</taxon>
        <taxon>Bacilli</taxon>
        <taxon>Bacillales</taxon>
        <taxon>Paenibacillaceae</taxon>
        <taxon>Brevibacillus</taxon>
    </lineage>
</organism>
<dbReference type="SUPFAM" id="SSF56317">
    <property type="entry name" value="Carbon-nitrogen hydrolase"/>
    <property type="match status" value="1"/>
</dbReference>
<accession>A0A3M8C0B3</accession>
<dbReference type="RefSeq" id="WP_122915628.1">
    <property type="nucleotide sequence ID" value="NZ_RHHT01000077.1"/>
</dbReference>
<protein>
    <submittedName>
        <fullName evidence="3">Carbon-nitrogen hydrolase family protein</fullName>
    </submittedName>
</protein>
<name>A0A3M8C0B3_9BACL</name>